<gene>
    <name evidence="1" type="primary">OSJNBb0044B19.8</name>
</gene>
<dbReference type="Proteomes" id="UP000000763">
    <property type="component" value="Chromosome 10"/>
</dbReference>
<protein>
    <submittedName>
        <fullName evidence="1">Uncharacterized protein</fullName>
    </submittedName>
</protein>
<proteinExistence type="predicted"/>
<organism evidence="1 2">
    <name type="scientific">Oryza sativa subsp. japonica</name>
    <name type="common">Rice</name>
    <dbReference type="NCBI Taxonomy" id="39947"/>
    <lineage>
        <taxon>Eukaryota</taxon>
        <taxon>Viridiplantae</taxon>
        <taxon>Streptophyta</taxon>
        <taxon>Embryophyta</taxon>
        <taxon>Tracheophyta</taxon>
        <taxon>Spermatophyta</taxon>
        <taxon>Magnoliopsida</taxon>
        <taxon>Liliopsida</taxon>
        <taxon>Poales</taxon>
        <taxon>Poaceae</taxon>
        <taxon>BOP clade</taxon>
        <taxon>Oryzoideae</taxon>
        <taxon>Oryzeae</taxon>
        <taxon>Oryzinae</taxon>
        <taxon>Oryza</taxon>
        <taxon>Oryza sativa</taxon>
    </lineage>
</organism>
<reference evidence="2" key="2">
    <citation type="journal article" date="2008" name="Nucleic Acids Res.">
        <title>The rice annotation project database (RAP-DB): 2008 update.</title>
        <authorList>
            <consortium name="The rice annotation project (RAP)"/>
        </authorList>
    </citation>
    <scope>GENOME REANNOTATION</scope>
    <source>
        <strain evidence="2">cv. Nipponbare</strain>
    </source>
</reference>
<dbReference type="AlphaFoldDB" id="Q8W5Q7"/>
<sequence>MGGAAAAAAAAPGFGAALVSRWIGEEQSHGGGSGKGVAKLCEAMAMQTWPSSAQRGVGDNVLHAWRHPDVDVVVTTEEELEY</sequence>
<name>Q8W5Q7_ORYSJ</name>
<evidence type="ECO:0000313" key="2">
    <source>
        <dbReference type="Proteomes" id="UP000000763"/>
    </source>
</evidence>
<dbReference type="EMBL" id="AC078893">
    <property type="protein sequence ID" value="AAL31042.1"/>
    <property type="molecule type" value="Genomic_DNA"/>
</dbReference>
<accession>Q8W5Q7</accession>
<evidence type="ECO:0000313" key="1">
    <source>
        <dbReference type="EMBL" id="AAL31042.1"/>
    </source>
</evidence>
<reference evidence="2" key="1">
    <citation type="journal article" date="2005" name="Nature">
        <title>The map-based sequence of the rice genome.</title>
        <authorList>
            <consortium name="International rice genome sequencing project (IRGSP)"/>
            <person name="Matsumoto T."/>
            <person name="Wu J."/>
            <person name="Kanamori H."/>
            <person name="Katayose Y."/>
            <person name="Fujisawa M."/>
            <person name="Namiki N."/>
            <person name="Mizuno H."/>
            <person name="Yamamoto K."/>
            <person name="Antonio B.A."/>
            <person name="Baba T."/>
            <person name="Sakata K."/>
            <person name="Nagamura Y."/>
            <person name="Aoki H."/>
            <person name="Arikawa K."/>
            <person name="Arita K."/>
            <person name="Bito T."/>
            <person name="Chiden Y."/>
            <person name="Fujitsuka N."/>
            <person name="Fukunaka R."/>
            <person name="Hamada M."/>
            <person name="Harada C."/>
            <person name="Hayashi A."/>
            <person name="Hijishita S."/>
            <person name="Honda M."/>
            <person name="Hosokawa S."/>
            <person name="Ichikawa Y."/>
            <person name="Idonuma A."/>
            <person name="Iijima M."/>
            <person name="Ikeda M."/>
            <person name="Ikeno M."/>
            <person name="Ito K."/>
            <person name="Ito S."/>
            <person name="Ito T."/>
            <person name="Ito Y."/>
            <person name="Ito Y."/>
            <person name="Iwabuchi A."/>
            <person name="Kamiya K."/>
            <person name="Karasawa W."/>
            <person name="Kurita K."/>
            <person name="Katagiri S."/>
            <person name="Kikuta A."/>
            <person name="Kobayashi H."/>
            <person name="Kobayashi N."/>
            <person name="Machita K."/>
            <person name="Maehara T."/>
            <person name="Masukawa M."/>
            <person name="Mizubayashi T."/>
            <person name="Mukai Y."/>
            <person name="Nagasaki H."/>
            <person name="Nagata Y."/>
            <person name="Naito S."/>
            <person name="Nakashima M."/>
            <person name="Nakama Y."/>
            <person name="Nakamichi Y."/>
            <person name="Nakamura M."/>
            <person name="Meguro A."/>
            <person name="Negishi M."/>
            <person name="Ohta I."/>
            <person name="Ohta T."/>
            <person name="Okamoto M."/>
            <person name="Ono N."/>
            <person name="Saji S."/>
            <person name="Sakaguchi M."/>
            <person name="Sakai K."/>
            <person name="Shibata M."/>
            <person name="Shimokawa T."/>
            <person name="Song J."/>
            <person name="Takazaki Y."/>
            <person name="Terasawa K."/>
            <person name="Tsugane M."/>
            <person name="Tsuji K."/>
            <person name="Ueda S."/>
            <person name="Waki K."/>
            <person name="Yamagata H."/>
            <person name="Yamamoto M."/>
            <person name="Yamamoto S."/>
            <person name="Yamane H."/>
            <person name="Yoshiki S."/>
            <person name="Yoshihara R."/>
            <person name="Yukawa K."/>
            <person name="Zhong H."/>
            <person name="Yano M."/>
            <person name="Yuan Q."/>
            <person name="Ouyang S."/>
            <person name="Liu J."/>
            <person name="Jones K.M."/>
            <person name="Gansberger K."/>
            <person name="Moffat K."/>
            <person name="Hill J."/>
            <person name="Bera J."/>
            <person name="Fadrosh D."/>
            <person name="Jin S."/>
            <person name="Johri S."/>
            <person name="Kim M."/>
            <person name="Overton L."/>
            <person name="Reardon M."/>
            <person name="Tsitrin T."/>
            <person name="Vuong H."/>
            <person name="Weaver B."/>
            <person name="Ciecko A."/>
            <person name="Tallon L."/>
            <person name="Jackson J."/>
            <person name="Pai G."/>
            <person name="Aken S.V."/>
            <person name="Utterback T."/>
            <person name="Reidmuller S."/>
            <person name="Feldblyum T."/>
            <person name="Hsiao J."/>
            <person name="Zismann V."/>
            <person name="Iobst S."/>
            <person name="de Vazeille A.R."/>
            <person name="Buell C.R."/>
            <person name="Ying K."/>
            <person name="Li Y."/>
            <person name="Lu T."/>
            <person name="Huang Y."/>
            <person name="Zhao Q."/>
            <person name="Feng Q."/>
            <person name="Zhang L."/>
            <person name="Zhu J."/>
            <person name="Weng Q."/>
            <person name="Mu J."/>
            <person name="Lu Y."/>
            <person name="Fan D."/>
            <person name="Liu Y."/>
            <person name="Guan J."/>
            <person name="Zhang Y."/>
            <person name="Yu S."/>
            <person name="Liu X."/>
            <person name="Zhang Y."/>
            <person name="Hong G."/>
            <person name="Han B."/>
            <person name="Choisne N."/>
            <person name="Demange N."/>
            <person name="Orjeda G."/>
            <person name="Samain S."/>
            <person name="Cattolico L."/>
            <person name="Pelletier E."/>
            <person name="Couloux A."/>
            <person name="Segurens B."/>
            <person name="Wincker P."/>
            <person name="D'Hont A."/>
            <person name="Scarpelli C."/>
            <person name="Weissenbach J."/>
            <person name="Salanoubat M."/>
            <person name="Quetier F."/>
            <person name="Yu Y."/>
            <person name="Kim H.R."/>
            <person name="Rambo T."/>
            <person name="Currie J."/>
            <person name="Collura K."/>
            <person name="Luo M."/>
            <person name="Yang T."/>
            <person name="Ammiraju J.S.S."/>
            <person name="Engler F."/>
            <person name="Soderlund C."/>
            <person name="Wing R.A."/>
            <person name="Palmer L.E."/>
            <person name="de la Bastide M."/>
            <person name="Spiegel L."/>
            <person name="Nascimento L."/>
            <person name="Zutavern T."/>
            <person name="O'Shaughnessy A."/>
            <person name="Dike S."/>
            <person name="Dedhia N."/>
            <person name="Preston R."/>
            <person name="Balija V."/>
            <person name="McCombie W.R."/>
            <person name="Chow T."/>
            <person name="Chen H."/>
            <person name="Chung M."/>
            <person name="Chen C."/>
            <person name="Shaw J."/>
            <person name="Wu H."/>
            <person name="Hsiao K."/>
            <person name="Chao Y."/>
            <person name="Chu M."/>
            <person name="Cheng C."/>
            <person name="Hour A."/>
            <person name="Lee P."/>
            <person name="Lin S."/>
            <person name="Lin Y."/>
            <person name="Liou J."/>
            <person name="Liu S."/>
            <person name="Hsing Y."/>
            <person name="Raghuvanshi S."/>
            <person name="Mohanty A."/>
            <person name="Bharti A.K."/>
            <person name="Gaur A."/>
            <person name="Gupta V."/>
            <person name="Kumar D."/>
            <person name="Ravi V."/>
            <person name="Vij S."/>
            <person name="Kapur A."/>
            <person name="Khurana P."/>
            <person name="Khurana P."/>
            <person name="Khurana J.P."/>
            <person name="Tyagi A.K."/>
            <person name="Gaikwad K."/>
            <person name="Singh A."/>
            <person name="Dalal V."/>
            <person name="Srivastava S."/>
            <person name="Dixit A."/>
            <person name="Pal A.K."/>
            <person name="Ghazi I.A."/>
            <person name="Yadav M."/>
            <person name="Pandit A."/>
            <person name="Bhargava A."/>
            <person name="Sureshbabu K."/>
            <person name="Batra K."/>
            <person name="Sharma T.R."/>
            <person name="Mohapatra T."/>
            <person name="Singh N.K."/>
            <person name="Messing J."/>
            <person name="Nelson A.B."/>
            <person name="Fuks G."/>
            <person name="Kavchok S."/>
            <person name="Keizer G."/>
            <person name="Linton E."/>
            <person name="Llaca V."/>
            <person name="Song R."/>
            <person name="Tanyolac B."/>
            <person name="Young S."/>
            <person name="Ho-Il K."/>
            <person name="Hahn J.H."/>
            <person name="Sangsakoo G."/>
            <person name="Vanavichit A."/>
            <person name="de Mattos Luiz.A.T."/>
            <person name="Zimmer P.D."/>
            <person name="Malone G."/>
            <person name="Dellagostin O."/>
            <person name="de Oliveira A.C."/>
            <person name="Bevan M."/>
            <person name="Bancroft I."/>
            <person name="Minx P."/>
            <person name="Cordum H."/>
            <person name="Wilson R."/>
            <person name="Cheng Z."/>
            <person name="Jin W."/>
            <person name="Jiang J."/>
            <person name="Leong S.A."/>
            <person name="Iwama H."/>
            <person name="Gojobori T."/>
            <person name="Itoh T."/>
            <person name="Niimura Y."/>
            <person name="Fujii Y."/>
            <person name="Habara T."/>
            <person name="Sakai H."/>
            <person name="Sato Y."/>
            <person name="Wilson G."/>
            <person name="Kumar K."/>
            <person name="McCouch S."/>
            <person name="Juretic N."/>
            <person name="Hoen D."/>
            <person name="Wright S."/>
            <person name="Bruskiewich R."/>
            <person name="Bureau T."/>
            <person name="Miyao A."/>
            <person name="Hirochika H."/>
            <person name="Nishikawa T."/>
            <person name="Kadowaki K."/>
            <person name="Sugiura M."/>
            <person name="Burr B."/>
            <person name="Sasaki T."/>
        </authorList>
    </citation>
    <scope>NUCLEOTIDE SEQUENCE [LARGE SCALE GENOMIC DNA]</scope>
    <source>
        <strain evidence="2">cv. Nipponbare</strain>
    </source>
</reference>